<proteinExistence type="predicted"/>
<dbReference type="Proteomes" id="UP000326950">
    <property type="component" value="Unassembled WGS sequence"/>
</dbReference>
<evidence type="ECO:0000313" key="1">
    <source>
        <dbReference type="EMBL" id="KAE8156421.1"/>
    </source>
</evidence>
<keyword evidence="2" id="KW-1185">Reference proteome</keyword>
<protein>
    <submittedName>
        <fullName evidence="1">Uncharacterized protein</fullName>
    </submittedName>
</protein>
<sequence length="63" mass="7323">MSTELWQCVGRQEDGCWLGLLVQSIQRISLYGFRHKNNTLNTVMLVLKMIIKPAYFVFITEGM</sequence>
<organism evidence="1 2">
    <name type="scientific">Aspergillus tamarii</name>
    <dbReference type="NCBI Taxonomy" id="41984"/>
    <lineage>
        <taxon>Eukaryota</taxon>
        <taxon>Fungi</taxon>
        <taxon>Dikarya</taxon>
        <taxon>Ascomycota</taxon>
        <taxon>Pezizomycotina</taxon>
        <taxon>Eurotiomycetes</taxon>
        <taxon>Eurotiomycetidae</taxon>
        <taxon>Eurotiales</taxon>
        <taxon>Aspergillaceae</taxon>
        <taxon>Aspergillus</taxon>
        <taxon>Aspergillus subgen. Circumdati</taxon>
    </lineage>
</organism>
<dbReference type="EMBL" id="ML738762">
    <property type="protein sequence ID" value="KAE8156421.1"/>
    <property type="molecule type" value="Genomic_DNA"/>
</dbReference>
<dbReference type="AlphaFoldDB" id="A0A5N6UDY3"/>
<evidence type="ECO:0000313" key="2">
    <source>
        <dbReference type="Proteomes" id="UP000326950"/>
    </source>
</evidence>
<gene>
    <name evidence="1" type="ORF">BDV40DRAFT_281153</name>
</gene>
<name>A0A5N6UDY3_ASPTM</name>
<accession>A0A5N6UDY3</accession>
<reference evidence="1 2" key="1">
    <citation type="submission" date="2019-04" db="EMBL/GenBank/DDBJ databases">
        <title>Friends and foes A comparative genomics study of 23 Aspergillus species from section Flavi.</title>
        <authorList>
            <consortium name="DOE Joint Genome Institute"/>
            <person name="Kjaerbolling I."/>
            <person name="Vesth T."/>
            <person name="Frisvad J.C."/>
            <person name="Nybo J.L."/>
            <person name="Theobald S."/>
            <person name="Kildgaard S."/>
            <person name="Isbrandt T."/>
            <person name="Kuo A."/>
            <person name="Sato A."/>
            <person name="Lyhne E.K."/>
            <person name="Kogle M.E."/>
            <person name="Wiebenga A."/>
            <person name="Kun R.S."/>
            <person name="Lubbers R.J."/>
            <person name="Makela M.R."/>
            <person name="Barry K."/>
            <person name="Chovatia M."/>
            <person name="Clum A."/>
            <person name="Daum C."/>
            <person name="Haridas S."/>
            <person name="He G."/>
            <person name="LaButti K."/>
            <person name="Lipzen A."/>
            <person name="Mondo S."/>
            <person name="Riley R."/>
            <person name="Salamov A."/>
            <person name="Simmons B.A."/>
            <person name="Magnuson J.K."/>
            <person name="Henrissat B."/>
            <person name="Mortensen U.H."/>
            <person name="Larsen T.O."/>
            <person name="Devries R.P."/>
            <person name="Grigoriev I.V."/>
            <person name="Machida M."/>
            <person name="Baker S.E."/>
            <person name="Andersen M.R."/>
        </authorList>
    </citation>
    <scope>NUCLEOTIDE SEQUENCE [LARGE SCALE GENOMIC DNA]</scope>
    <source>
        <strain evidence="1 2">CBS 117626</strain>
    </source>
</reference>